<proteinExistence type="predicted"/>
<protein>
    <recommendedName>
        <fullName evidence="3">Type IV toxin-antitoxin system AbiEi family antitoxin domain-containing protein</fullName>
    </recommendedName>
</protein>
<name>A0A6H9WIN7_9MICO</name>
<dbReference type="EMBL" id="WBJY01000002">
    <property type="protein sequence ID" value="KAB1648377.1"/>
    <property type="molecule type" value="Genomic_DNA"/>
</dbReference>
<sequence>MQLIDFRAGRYDDFERRQIRRNATRGSLERVRPGVYAEVADSTAEERHRRLIEATVPRLASDATVSHTSAAIVHGLPVLRARLGPVMTTRPSSNGKRSTYVHARRALLRPEERVERAGLPLTSLGRTVADLARMLPFDEALAAADVAVRMGLDIRALAEHEGASLRVRRVAHFASGLSESVGESMSRALFIQSGLPPATLQFRVFNRAGELFARCDFGWSDWNVVGEFDGDVKYGGTLPGAGDPARAIRDEKERIEGLRDLGYDPIQWGWRVMRTPVCSLRGYSEH</sequence>
<evidence type="ECO:0000313" key="2">
    <source>
        <dbReference type="Proteomes" id="UP000431744"/>
    </source>
</evidence>
<evidence type="ECO:0000313" key="1">
    <source>
        <dbReference type="EMBL" id="KAB1648377.1"/>
    </source>
</evidence>
<dbReference type="RefSeq" id="WP_158029572.1">
    <property type="nucleotide sequence ID" value="NZ_BMHG01000001.1"/>
</dbReference>
<dbReference type="AlphaFoldDB" id="A0A6H9WIN7"/>
<reference evidence="1 2" key="1">
    <citation type="submission" date="2019-09" db="EMBL/GenBank/DDBJ databases">
        <title>Phylogeny of genus Pseudoclavibacter and closely related genus.</title>
        <authorList>
            <person name="Li Y."/>
        </authorList>
    </citation>
    <scope>NUCLEOTIDE SEQUENCE [LARGE SCALE GENOMIC DNA]</scope>
    <source>
        <strain evidence="1 2">EGI 60007</strain>
    </source>
</reference>
<dbReference type="OrthoDB" id="5517693at2"/>
<dbReference type="Proteomes" id="UP000431744">
    <property type="component" value="Unassembled WGS sequence"/>
</dbReference>
<accession>A0A6H9WIN7</accession>
<evidence type="ECO:0008006" key="3">
    <source>
        <dbReference type="Google" id="ProtNLM"/>
    </source>
</evidence>
<keyword evidence="2" id="KW-1185">Reference proteome</keyword>
<organism evidence="1 2">
    <name type="scientific">Pseudoclavibacter endophyticus</name>
    <dbReference type="NCBI Taxonomy" id="1778590"/>
    <lineage>
        <taxon>Bacteria</taxon>
        <taxon>Bacillati</taxon>
        <taxon>Actinomycetota</taxon>
        <taxon>Actinomycetes</taxon>
        <taxon>Micrococcales</taxon>
        <taxon>Microbacteriaceae</taxon>
        <taxon>Pseudoclavibacter</taxon>
    </lineage>
</organism>
<comment type="caution">
    <text evidence="1">The sequence shown here is derived from an EMBL/GenBank/DDBJ whole genome shotgun (WGS) entry which is preliminary data.</text>
</comment>
<gene>
    <name evidence="1" type="ORF">F8O04_11870</name>
</gene>